<dbReference type="AlphaFoldDB" id="A0A147BJJ8"/>
<accession>A0A147BJJ8</accession>
<name>A0A147BJJ8_IXORI</name>
<evidence type="ECO:0000313" key="1">
    <source>
        <dbReference type="EMBL" id="JAR90938.1"/>
    </source>
</evidence>
<organism evidence="1">
    <name type="scientific">Ixodes ricinus</name>
    <name type="common">Common tick</name>
    <name type="synonym">Acarus ricinus</name>
    <dbReference type="NCBI Taxonomy" id="34613"/>
    <lineage>
        <taxon>Eukaryota</taxon>
        <taxon>Metazoa</taxon>
        <taxon>Ecdysozoa</taxon>
        <taxon>Arthropoda</taxon>
        <taxon>Chelicerata</taxon>
        <taxon>Arachnida</taxon>
        <taxon>Acari</taxon>
        <taxon>Parasitiformes</taxon>
        <taxon>Ixodida</taxon>
        <taxon>Ixodoidea</taxon>
        <taxon>Ixodidae</taxon>
        <taxon>Ixodinae</taxon>
        <taxon>Ixodes</taxon>
    </lineage>
</organism>
<protein>
    <submittedName>
        <fullName evidence="1">Putative secreted protein</fullName>
    </submittedName>
</protein>
<reference evidence="1" key="1">
    <citation type="journal article" date="2018" name="PLoS Negl. Trop. Dis.">
        <title>Sialome diversity of ticks revealed by RNAseq of single tick salivary glands.</title>
        <authorList>
            <person name="Perner J."/>
            <person name="Kropackova S."/>
            <person name="Kopacek P."/>
            <person name="Ribeiro J.M."/>
        </authorList>
    </citation>
    <scope>NUCLEOTIDE SEQUENCE</scope>
    <source>
        <strain evidence="1">Siblings of single egg batch collected in Ceske Budejovice</strain>
        <tissue evidence="1">Salivary glands</tissue>
    </source>
</reference>
<sequence>MPIVSEARFRLLPPLLPFSTSLACLVPVHTSSRPSFASRNGRLDGRVRVWKAQRLICRKRNVLDHEHETSS</sequence>
<proteinExistence type="predicted"/>
<dbReference type="EMBL" id="GEGO01004466">
    <property type="protein sequence ID" value="JAR90938.1"/>
    <property type="molecule type" value="Transcribed_RNA"/>
</dbReference>